<dbReference type="InterPro" id="IPR020472">
    <property type="entry name" value="WD40_PAC1"/>
</dbReference>
<protein>
    <recommendedName>
        <fullName evidence="5">Elongator complex protein 2</fullName>
    </recommendedName>
</protein>
<comment type="subcellular location">
    <subcellularLocation>
        <location evidence="2">Cytoplasm</location>
    </subcellularLocation>
    <subcellularLocation>
        <location evidence="1">Nucleus</location>
    </subcellularLocation>
</comment>
<evidence type="ECO:0000256" key="9">
    <source>
        <dbReference type="ARBA" id="ARBA00022737"/>
    </source>
</evidence>
<evidence type="ECO:0000313" key="11">
    <source>
        <dbReference type="EnsemblMetazoa" id="RPRC001283-PA"/>
    </source>
</evidence>
<keyword evidence="7" id="KW-0853">WD repeat</keyword>
<keyword evidence="12" id="KW-1185">Reference proteome</keyword>
<dbReference type="InParanoid" id="T1HB76"/>
<keyword evidence="6" id="KW-0963">Cytoplasm</keyword>
<evidence type="ECO:0000256" key="8">
    <source>
        <dbReference type="ARBA" id="ARBA00022694"/>
    </source>
</evidence>
<dbReference type="InterPro" id="IPR036322">
    <property type="entry name" value="WD40_repeat_dom_sf"/>
</dbReference>
<comment type="pathway">
    <text evidence="3">tRNA modification; 5-methoxycarbonylmethyl-2-thiouridine-tRNA biosynthesis.</text>
</comment>
<dbReference type="OMA" id="ENFRHIS"/>
<comment type="similarity">
    <text evidence="4">Belongs to the WD repeat ELP2 family.</text>
</comment>
<dbReference type="PROSITE" id="PS50294">
    <property type="entry name" value="WD_REPEATS_REGION"/>
    <property type="match status" value="1"/>
</dbReference>
<sequence length="806" mass="89666">MLTEKLLNNDTLETCYISSGCNRTPLSVDWGENNLVCYGSRNAVMIYKPEGKGGRRVIKTLSSHKDRVNSVCWIRNTSDICNTELVSASTDHTVIVWTLVKGEFLSTAHLLGHTGPVNAIDAIYRKGNEPKSVVVVSASAQEFNCIETISLKRGLCFCVQIIVLTTVETPLLAFSTDTCHVHLYLLGSQCTKLISLTGHEDWVRTIDFTNLGNGNVFLATSSQDTTVRLWKISESSDEPDDGSFKMSKLEFSVDSIKFSVGLESVLCGHEGWVYGLQWAPRNAGNTPTLMTASLDRTIILWSPHPESGVWLERVRMGELGGNTLGYFGCKFSPTGEHILAHSYQGSFHMWTNEQDQWKPAVTIGGHFDSVVDLGWEKQGRYLLSTGLDQTTRLHAPWVQESVDEVRATELRIWSWHEMSRPQVHGYAMNCIAVLPNFSFVSGAEEKVARAFKAPKNTLENLSFLSNVQVEESFLEGAESNPTGAAVPSLGLSNQAVYTDKDLTEKQHPDNPKDEYSESYFIAQQFKEPANDDALLQNTLWPEVMKLYGHGYEVFSLAATNKGDFIASSCKATTMDHAKIFLWNTNTWEKSDELPGHQLTITQMAFSPDDKYLLSVSRDRKWCLFEKQEFGKYTLKATTDKATGVHSRIIWTCAWSHDGLYFATGSREGKLAVWSVDGIANCSASPPLNGVILAGTPLDVKEAVTAAHFAPIHLISQTYLLAVGCESGIITLYSWSQQEPSWILLYSLDNIAHHMTVKKLQFRPQLGRTGDISENNSDILQLASASLDNSVKVYNINLSNLRKHITR</sequence>
<dbReference type="VEuPathDB" id="VectorBase:RPRC001283"/>
<dbReference type="PROSITE" id="PS50082">
    <property type="entry name" value="WD_REPEATS_2"/>
    <property type="match status" value="5"/>
</dbReference>
<proteinExistence type="inferred from homology"/>
<keyword evidence="8" id="KW-0819">tRNA processing</keyword>
<dbReference type="UniPathway" id="UPA00988"/>
<dbReference type="GO" id="GO:0005737">
    <property type="term" value="C:cytoplasm"/>
    <property type="evidence" value="ECO:0007669"/>
    <property type="project" value="UniProtKB-SubCell"/>
</dbReference>
<dbReference type="AlphaFoldDB" id="T1HB76"/>
<dbReference type="GO" id="GO:0002098">
    <property type="term" value="P:tRNA wobble uridine modification"/>
    <property type="evidence" value="ECO:0007669"/>
    <property type="project" value="InterPro"/>
</dbReference>
<evidence type="ECO:0000256" key="2">
    <source>
        <dbReference type="ARBA" id="ARBA00004496"/>
    </source>
</evidence>
<evidence type="ECO:0000256" key="1">
    <source>
        <dbReference type="ARBA" id="ARBA00004123"/>
    </source>
</evidence>
<dbReference type="Pfam" id="PF00400">
    <property type="entry name" value="WD40"/>
    <property type="match status" value="6"/>
</dbReference>
<reference evidence="11" key="1">
    <citation type="submission" date="2015-05" db="UniProtKB">
        <authorList>
            <consortium name="EnsemblMetazoa"/>
        </authorList>
    </citation>
    <scope>IDENTIFICATION</scope>
</reference>
<evidence type="ECO:0000256" key="10">
    <source>
        <dbReference type="ARBA" id="ARBA00023242"/>
    </source>
</evidence>
<dbReference type="FunCoup" id="T1HB76">
    <property type="interactions" value="1110"/>
</dbReference>
<dbReference type="PANTHER" id="PTHR44111">
    <property type="entry name" value="ELONGATOR COMPLEX PROTEIN 2"/>
    <property type="match status" value="1"/>
</dbReference>
<evidence type="ECO:0000256" key="3">
    <source>
        <dbReference type="ARBA" id="ARBA00005043"/>
    </source>
</evidence>
<keyword evidence="10" id="KW-0539">Nucleus</keyword>
<dbReference type="InterPro" id="IPR001680">
    <property type="entry name" value="WD40_rpt"/>
</dbReference>
<accession>T1HB76</accession>
<dbReference type="SUPFAM" id="SSF50978">
    <property type="entry name" value="WD40 repeat-like"/>
    <property type="match status" value="3"/>
</dbReference>
<evidence type="ECO:0000256" key="6">
    <source>
        <dbReference type="ARBA" id="ARBA00022490"/>
    </source>
</evidence>
<dbReference type="PANTHER" id="PTHR44111:SF1">
    <property type="entry name" value="ELONGATOR COMPLEX PROTEIN 2"/>
    <property type="match status" value="1"/>
</dbReference>
<dbReference type="PRINTS" id="PR00320">
    <property type="entry name" value="GPROTEINBRPT"/>
</dbReference>
<dbReference type="Proteomes" id="UP000015103">
    <property type="component" value="Unassembled WGS sequence"/>
</dbReference>
<evidence type="ECO:0000256" key="7">
    <source>
        <dbReference type="ARBA" id="ARBA00022574"/>
    </source>
</evidence>
<dbReference type="GO" id="GO:0033588">
    <property type="term" value="C:elongator holoenzyme complex"/>
    <property type="evidence" value="ECO:0007669"/>
    <property type="project" value="InterPro"/>
</dbReference>
<keyword evidence="9" id="KW-0677">Repeat</keyword>
<name>T1HB76_RHOPR</name>
<dbReference type="InterPro" id="IPR015943">
    <property type="entry name" value="WD40/YVTN_repeat-like_dom_sf"/>
</dbReference>
<evidence type="ECO:0000256" key="4">
    <source>
        <dbReference type="ARBA" id="ARBA00005881"/>
    </source>
</evidence>
<dbReference type="STRING" id="13249.T1HB76"/>
<dbReference type="eggNOG" id="KOG1063">
    <property type="taxonomic scope" value="Eukaryota"/>
</dbReference>
<dbReference type="InterPro" id="IPR037289">
    <property type="entry name" value="Elp2"/>
</dbReference>
<dbReference type="SMART" id="SM00320">
    <property type="entry name" value="WD40"/>
    <property type="match status" value="10"/>
</dbReference>
<dbReference type="HOGENOM" id="CLU_006430_1_0_1"/>
<organism evidence="11 12">
    <name type="scientific">Rhodnius prolixus</name>
    <name type="common">Triatomid bug</name>
    <dbReference type="NCBI Taxonomy" id="13249"/>
    <lineage>
        <taxon>Eukaryota</taxon>
        <taxon>Metazoa</taxon>
        <taxon>Ecdysozoa</taxon>
        <taxon>Arthropoda</taxon>
        <taxon>Hexapoda</taxon>
        <taxon>Insecta</taxon>
        <taxon>Pterygota</taxon>
        <taxon>Neoptera</taxon>
        <taxon>Paraneoptera</taxon>
        <taxon>Hemiptera</taxon>
        <taxon>Heteroptera</taxon>
        <taxon>Panheteroptera</taxon>
        <taxon>Cimicomorpha</taxon>
        <taxon>Reduviidae</taxon>
        <taxon>Triatominae</taxon>
        <taxon>Rhodnius</taxon>
    </lineage>
</organism>
<dbReference type="EMBL" id="ACPB03009352">
    <property type="status" value="NOT_ANNOTATED_CDS"/>
    <property type="molecule type" value="Genomic_DNA"/>
</dbReference>
<dbReference type="GO" id="GO:0005634">
    <property type="term" value="C:nucleus"/>
    <property type="evidence" value="ECO:0007669"/>
    <property type="project" value="UniProtKB-SubCell"/>
</dbReference>
<evidence type="ECO:0000313" key="12">
    <source>
        <dbReference type="Proteomes" id="UP000015103"/>
    </source>
</evidence>
<dbReference type="EnsemblMetazoa" id="RPRC001283-RA">
    <property type="protein sequence ID" value="RPRC001283-PA"/>
    <property type="gene ID" value="RPRC001283"/>
</dbReference>
<dbReference type="FunFam" id="2.130.10.10:FF:000400">
    <property type="entry name" value="Elongator acetyltransferase complex subunit 2"/>
    <property type="match status" value="1"/>
</dbReference>
<evidence type="ECO:0000256" key="5">
    <source>
        <dbReference type="ARBA" id="ARBA00020267"/>
    </source>
</evidence>
<dbReference type="Gene3D" id="2.130.10.10">
    <property type="entry name" value="YVTN repeat-like/Quinoprotein amine dehydrogenase"/>
    <property type="match status" value="3"/>
</dbReference>